<dbReference type="GO" id="GO:0016020">
    <property type="term" value="C:membrane"/>
    <property type="evidence" value="ECO:0007669"/>
    <property type="project" value="UniProtKB-SubCell"/>
</dbReference>
<dbReference type="InterPro" id="IPR000620">
    <property type="entry name" value="EamA_dom"/>
</dbReference>
<evidence type="ECO:0000256" key="3">
    <source>
        <dbReference type="ARBA" id="ARBA00022989"/>
    </source>
</evidence>
<name>A0A382T1D5_9ZZZZ</name>
<proteinExistence type="predicted"/>
<keyword evidence="4 5" id="KW-0472">Membrane</keyword>
<keyword evidence="2 5" id="KW-0812">Transmembrane</keyword>
<dbReference type="AlphaFoldDB" id="A0A382T1D5"/>
<dbReference type="Pfam" id="PF00892">
    <property type="entry name" value="EamA"/>
    <property type="match status" value="1"/>
</dbReference>
<protein>
    <recommendedName>
        <fullName evidence="6">EamA domain-containing protein</fullName>
    </recommendedName>
</protein>
<feature type="transmembrane region" description="Helical" evidence="5">
    <location>
        <begin position="58"/>
        <end position="80"/>
    </location>
</feature>
<accession>A0A382T1D5</accession>
<feature type="transmembrane region" description="Helical" evidence="5">
    <location>
        <begin position="33"/>
        <end position="51"/>
    </location>
</feature>
<organism evidence="7">
    <name type="scientific">marine metagenome</name>
    <dbReference type="NCBI Taxonomy" id="408172"/>
    <lineage>
        <taxon>unclassified sequences</taxon>
        <taxon>metagenomes</taxon>
        <taxon>ecological metagenomes</taxon>
    </lineage>
</organism>
<evidence type="ECO:0000256" key="1">
    <source>
        <dbReference type="ARBA" id="ARBA00004141"/>
    </source>
</evidence>
<dbReference type="EMBL" id="UINC01132975">
    <property type="protein sequence ID" value="SVD15622.1"/>
    <property type="molecule type" value="Genomic_DNA"/>
</dbReference>
<dbReference type="SUPFAM" id="SSF103481">
    <property type="entry name" value="Multidrug resistance efflux transporter EmrE"/>
    <property type="match status" value="1"/>
</dbReference>
<dbReference type="InterPro" id="IPR037185">
    <property type="entry name" value="EmrE-like"/>
</dbReference>
<sequence>MSPSHIALAVFVTVLWGFTFVVMRDLLDQLPPFLMATARVVAAGAPILILMRPPKTPLYWLLLLGLTQGAIQMALLLFGMEFGMPAGLSALVLQIQVLFTTLLAFILLGEKPRWAQY</sequence>
<keyword evidence="3 5" id="KW-1133">Transmembrane helix</keyword>
<reference evidence="7" key="1">
    <citation type="submission" date="2018-05" db="EMBL/GenBank/DDBJ databases">
        <authorList>
            <person name="Lanie J.A."/>
            <person name="Ng W.-L."/>
            <person name="Kazmierczak K.M."/>
            <person name="Andrzejewski T.M."/>
            <person name="Davidsen T.M."/>
            <person name="Wayne K.J."/>
            <person name="Tettelin H."/>
            <person name="Glass J.I."/>
            <person name="Rusch D."/>
            <person name="Podicherti R."/>
            <person name="Tsui H.-C.T."/>
            <person name="Winkler M.E."/>
        </authorList>
    </citation>
    <scope>NUCLEOTIDE SEQUENCE</scope>
</reference>
<evidence type="ECO:0000259" key="6">
    <source>
        <dbReference type="Pfam" id="PF00892"/>
    </source>
</evidence>
<feature type="non-terminal residue" evidence="7">
    <location>
        <position position="117"/>
    </location>
</feature>
<gene>
    <name evidence="7" type="ORF">METZ01_LOCUS368476</name>
</gene>
<dbReference type="InterPro" id="IPR050638">
    <property type="entry name" value="AA-Vitamin_Transporters"/>
</dbReference>
<comment type="subcellular location">
    <subcellularLocation>
        <location evidence="1">Membrane</location>
        <topology evidence="1">Multi-pass membrane protein</topology>
    </subcellularLocation>
</comment>
<evidence type="ECO:0000256" key="2">
    <source>
        <dbReference type="ARBA" id="ARBA00022692"/>
    </source>
</evidence>
<feature type="transmembrane region" description="Helical" evidence="5">
    <location>
        <begin position="86"/>
        <end position="108"/>
    </location>
</feature>
<dbReference type="PANTHER" id="PTHR32322">
    <property type="entry name" value="INNER MEMBRANE TRANSPORTER"/>
    <property type="match status" value="1"/>
</dbReference>
<feature type="domain" description="EamA" evidence="6">
    <location>
        <begin position="6"/>
        <end position="116"/>
    </location>
</feature>
<evidence type="ECO:0000256" key="4">
    <source>
        <dbReference type="ARBA" id="ARBA00023136"/>
    </source>
</evidence>
<evidence type="ECO:0000313" key="7">
    <source>
        <dbReference type="EMBL" id="SVD15622.1"/>
    </source>
</evidence>
<feature type="transmembrane region" description="Helical" evidence="5">
    <location>
        <begin position="7"/>
        <end position="27"/>
    </location>
</feature>
<evidence type="ECO:0000256" key="5">
    <source>
        <dbReference type="SAM" id="Phobius"/>
    </source>
</evidence>
<dbReference type="PANTHER" id="PTHR32322:SF9">
    <property type="entry name" value="AMINO-ACID METABOLITE EFFLUX PUMP-RELATED"/>
    <property type="match status" value="1"/>
</dbReference>